<dbReference type="OrthoDB" id="4623781at2"/>
<accession>A0A1X1XFX6</accession>
<evidence type="ECO:0000313" key="1">
    <source>
        <dbReference type="EMBL" id="ORV97797.1"/>
    </source>
</evidence>
<dbReference type="AlphaFoldDB" id="A0A1X1XFX6"/>
<proteinExistence type="predicted"/>
<reference evidence="1 2" key="1">
    <citation type="submission" date="2016-01" db="EMBL/GenBank/DDBJ databases">
        <title>The new phylogeny of the genus Mycobacterium.</title>
        <authorList>
            <person name="Tarcisio F."/>
            <person name="Conor M."/>
            <person name="Antonella G."/>
            <person name="Elisabetta G."/>
            <person name="Giulia F.S."/>
            <person name="Sara T."/>
            <person name="Anna F."/>
            <person name="Clotilde B."/>
            <person name="Roberto B."/>
            <person name="Veronica D.S."/>
            <person name="Fabio R."/>
            <person name="Monica P."/>
            <person name="Olivier J."/>
            <person name="Enrico T."/>
            <person name="Nicola S."/>
        </authorList>
    </citation>
    <scope>NUCLEOTIDE SEQUENCE [LARGE SCALE GENOMIC DNA]</scope>
    <source>
        <strain evidence="1 2">DSM 45166</strain>
    </source>
</reference>
<dbReference type="Proteomes" id="UP000193487">
    <property type="component" value="Unassembled WGS sequence"/>
</dbReference>
<gene>
    <name evidence="1" type="ORF">AWC14_14650</name>
</gene>
<comment type="caution">
    <text evidence="1">The sequence shown here is derived from an EMBL/GenBank/DDBJ whole genome shotgun (WGS) entry which is preliminary data.</text>
</comment>
<evidence type="ECO:0000313" key="2">
    <source>
        <dbReference type="Proteomes" id="UP000193487"/>
    </source>
</evidence>
<protein>
    <submittedName>
        <fullName evidence="1">Uncharacterized protein</fullName>
    </submittedName>
</protein>
<name>A0A1X1XFX6_9MYCO</name>
<keyword evidence="2" id="KW-1185">Reference proteome</keyword>
<dbReference type="RefSeq" id="WP_085241486.1">
    <property type="nucleotide sequence ID" value="NZ_LQPE01000165.1"/>
</dbReference>
<organism evidence="1 2">
    <name type="scientific">Mycobacterium kyorinense</name>
    <dbReference type="NCBI Taxonomy" id="487514"/>
    <lineage>
        <taxon>Bacteria</taxon>
        <taxon>Bacillati</taxon>
        <taxon>Actinomycetota</taxon>
        <taxon>Actinomycetes</taxon>
        <taxon>Mycobacteriales</taxon>
        <taxon>Mycobacteriaceae</taxon>
        <taxon>Mycobacterium</taxon>
    </lineage>
</organism>
<dbReference type="EMBL" id="LQPE01000165">
    <property type="protein sequence ID" value="ORV97797.1"/>
    <property type="molecule type" value="Genomic_DNA"/>
</dbReference>
<sequence length="106" mass="12079">MLTIDYALAYSFVDPSDPEVPYRLEFRYEYTEGQDPSIYTSNPPGQLFAVVKGEHPDRGKAIPLSRYGVRLNDADRAVDRNNWPWFTENKIDLSVIRSRVQAAGLA</sequence>